<dbReference type="InterPro" id="IPR016164">
    <property type="entry name" value="FAD-linked_Oxase-like_C"/>
</dbReference>
<keyword evidence="1" id="KW-0285">Flavoprotein</keyword>
<protein>
    <submittedName>
        <fullName evidence="4">Glycolate oxidase FAD binding subunit</fullName>
    </submittedName>
</protein>
<dbReference type="GO" id="GO:0003824">
    <property type="term" value="F:catalytic activity"/>
    <property type="evidence" value="ECO:0007669"/>
    <property type="project" value="InterPro"/>
</dbReference>
<dbReference type="SUPFAM" id="SSF55103">
    <property type="entry name" value="FAD-linked oxidases, C-terminal domain"/>
    <property type="match status" value="1"/>
</dbReference>
<dbReference type="InterPro" id="IPR016166">
    <property type="entry name" value="FAD-bd_PCMH"/>
</dbReference>
<evidence type="ECO:0000313" key="4">
    <source>
        <dbReference type="EMBL" id="SOC55024.1"/>
    </source>
</evidence>
<dbReference type="Proteomes" id="UP000219688">
    <property type="component" value="Unassembled WGS sequence"/>
</dbReference>
<dbReference type="InterPro" id="IPR006094">
    <property type="entry name" value="Oxid_FAD_bind_N"/>
</dbReference>
<dbReference type="InterPro" id="IPR016169">
    <property type="entry name" value="FAD-bd_PCMH_sub2"/>
</dbReference>
<dbReference type="SUPFAM" id="SSF56176">
    <property type="entry name" value="FAD-binding/transporter-associated domain-like"/>
    <property type="match status" value="1"/>
</dbReference>
<dbReference type="PANTHER" id="PTHR11748">
    <property type="entry name" value="D-LACTATE DEHYDROGENASE"/>
    <property type="match status" value="1"/>
</dbReference>
<dbReference type="Gene3D" id="3.30.465.10">
    <property type="match status" value="1"/>
</dbReference>
<keyword evidence="5" id="KW-1185">Reference proteome</keyword>
<name>A0A285VLR0_9MICO</name>
<organism evidence="4 5">
    <name type="scientific">Ornithinimicrobium cerasi</name>
    <dbReference type="NCBI Taxonomy" id="2248773"/>
    <lineage>
        <taxon>Bacteria</taxon>
        <taxon>Bacillati</taxon>
        <taxon>Actinomycetota</taxon>
        <taxon>Actinomycetes</taxon>
        <taxon>Micrococcales</taxon>
        <taxon>Ornithinimicrobiaceae</taxon>
        <taxon>Ornithinimicrobium</taxon>
    </lineage>
</organism>
<dbReference type="EMBL" id="OBQK01000004">
    <property type="protein sequence ID" value="SOC55024.1"/>
    <property type="molecule type" value="Genomic_DNA"/>
</dbReference>
<reference evidence="5" key="1">
    <citation type="submission" date="2017-08" db="EMBL/GenBank/DDBJ databases">
        <authorList>
            <person name="Varghese N."/>
            <person name="Submissions S."/>
        </authorList>
    </citation>
    <scope>NUCLEOTIDE SEQUENCE [LARGE SCALE GENOMIC DNA]</scope>
    <source>
        <strain evidence="5">USBA17B2</strain>
    </source>
</reference>
<feature type="domain" description="FAD-binding PCMH-type" evidence="3">
    <location>
        <begin position="24"/>
        <end position="203"/>
    </location>
</feature>
<accession>A0A285VLR0</accession>
<proteinExistence type="predicted"/>
<keyword evidence="2" id="KW-0274">FAD</keyword>
<evidence type="ECO:0000256" key="1">
    <source>
        <dbReference type="ARBA" id="ARBA00022630"/>
    </source>
</evidence>
<evidence type="ECO:0000313" key="5">
    <source>
        <dbReference type="Proteomes" id="UP000219688"/>
    </source>
</evidence>
<dbReference type="InterPro" id="IPR036318">
    <property type="entry name" value="FAD-bd_PCMH-like_sf"/>
</dbReference>
<gene>
    <name evidence="4" type="ORF">SAMN05421879_104114</name>
</gene>
<dbReference type="AlphaFoldDB" id="A0A285VLR0"/>
<sequence length="406" mass="40946">MGVDVLTSLAGTCALREAQPEDAVDGVPATVVASPADAGETSALMRACDAAGLTVVVRGNASKLSWGRPPERVDVVLDTTGMDALVEHSRGDLIATAGPGMPLAVLQDRLAEGGHQLVVDDLVGVSTLGGAVATGLAGPRRMWTGALRDLVIGVRFVRADGTVAKAGGKVVKNVAGYDLSKLLTGSMGTLAVITEVTVRLHPVPASSWWVGATVPPDRLPQVLGTLVASQLVPHAVEVHAVPGGDPQVAALVSGTPAGSAARAEAMAPLLGAGAQVTEEPPSWWGRIPTADGAGSLLLLRTTARLSGIPELVAEATGAGLTVTGSAGAGVLHAAGDGGLDAPAAVTALRATSVRLGGSTVVLDAPAATKTTLDTWGEVPALDLMRRVRNEFDPRRTLAPGRFVGDL</sequence>
<dbReference type="Pfam" id="PF01565">
    <property type="entry name" value="FAD_binding_4"/>
    <property type="match status" value="1"/>
</dbReference>
<evidence type="ECO:0000256" key="2">
    <source>
        <dbReference type="ARBA" id="ARBA00022827"/>
    </source>
</evidence>
<dbReference type="PANTHER" id="PTHR11748:SF103">
    <property type="entry name" value="GLYCOLATE OXIDASE SUBUNIT GLCE"/>
    <property type="match status" value="1"/>
</dbReference>
<dbReference type="RefSeq" id="WP_097187758.1">
    <property type="nucleotide sequence ID" value="NZ_OBQK01000004.1"/>
</dbReference>
<dbReference type="PROSITE" id="PS51387">
    <property type="entry name" value="FAD_PCMH"/>
    <property type="match status" value="1"/>
</dbReference>
<dbReference type="GO" id="GO:0071949">
    <property type="term" value="F:FAD binding"/>
    <property type="evidence" value="ECO:0007669"/>
    <property type="project" value="InterPro"/>
</dbReference>
<evidence type="ECO:0000259" key="3">
    <source>
        <dbReference type="PROSITE" id="PS51387"/>
    </source>
</evidence>